<dbReference type="InterPro" id="IPR006076">
    <property type="entry name" value="FAD-dep_OxRdtase"/>
</dbReference>
<gene>
    <name evidence="3" type="ORF">ACFYV7_09955</name>
</gene>
<reference evidence="3 4" key="1">
    <citation type="submission" date="2024-10" db="EMBL/GenBank/DDBJ databases">
        <title>The Natural Products Discovery Center: Release of the First 8490 Sequenced Strains for Exploring Actinobacteria Biosynthetic Diversity.</title>
        <authorList>
            <person name="Kalkreuter E."/>
            <person name="Kautsar S.A."/>
            <person name="Yang D."/>
            <person name="Bader C.D."/>
            <person name="Teijaro C.N."/>
            <person name="Fluegel L."/>
            <person name="Davis C.M."/>
            <person name="Simpson J.R."/>
            <person name="Lauterbach L."/>
            <person name="Steele A.D."/>
            <person name="Gui C."/>
            <person name="Meng S."/>
            <person name="Li G."/>
            <person name="Viehrig K."/>
            <person name="Ye F."/>
            <person name="Su P."/>
            <person name="Kiefer A.F."/>
            <person name="Nichols A."/>
            <person name="Cepeda A.J."/>
            <person name="Yan W."/>
            <person name="Fan B."/>
            <person name="Jiang Y."/>
            <person name="Adhikari A."/>
            <person name="Zheng C.-J."/>
            <person name="Schuster L."/>
            <person name="Cowan T.M."/>
            <person name="Smanski M.J."/>
            <person name="Chevrette M.G."/>
            <person name="De Carvalho L.P.S."/>
            <person name="Shen B."/>
        </authorList>
    </citation>
    <scope>NUCLEOTIDE SEQUENCE [LARGE SCALE GENOMIC DNA]</scope>
    <source>
        <strain evidence="3 4">NPDC003040</strain>
    </source>
</reference>
<protein>
    <submittedName>
        <fullName evidence="3">NAD(P)/FAD-dependent oxidoreductase</fullName>
        <ecNumber evidence="3">1.-.-.-</ecNumber>
    </submittedName>
</protein>
<dbReference type="PANTHER" id="PTHR13847:SF287">
    <property type="entry name" value="FAD-DEPENDENT OXIDOREDUCTASE DOMAIN-CONTAINING PROTEIN 1"/>
    <property type="match status" value="1"/>
</dbReference>
<dbReference type="EMBL" id="JBIAPI010000001">
    <property type="protein sequence ID" value="MFF3223109.1"/>
    <property type="molecule type" value="Genomic_DNA"/>
</dbReference>
<accession>A0ABW6QPF9</accession>
<proteinExistence type="predicted"/>
<dbReference type="Pfam" id="PF01266">
    <property type="entry name" value="DAO"/>
    <property type="match status" value="1"/>
</dbReference>
<evidence type="ECO:0000259" key="2">
    <source>
        <dbReference type="Pfam" id="PF01266"/>
    </source>
</evidence>
<dbReference type="Gene3D" id="3.30.9.10">
    <property type="entry name" value="D-Amino Acid Oxidase, subunit A, domain 2"/>
    <property type="match status" value="1"/>
</dbReference>
<dbReference type="SUPFAM" id="SSF51905">
    <property type="entry name" value="FAD/NAD(P)-binding domain"/>
    <property type="match status" value="1"/>
</dbReference>
<dbReference type="EC" id="1.-.-.-" evidence="3"/>
<evidence type="ECO:0000313" key="3">
    <source>
        <dbReference type="EMBL" id="MFF3223109.1"/>
    </source>
</evidence>
<evidence type="ECO:0000256" key="1">
    <source>
        <dbReference type="ARBA" id="ARBA00023002"/>
    </source>
</evidence>
<dbReference type="Gene3D" id="3.50.50.60">
    <property type="entry name" value="FAD/NAD(P)-binding domain"/>
    <property type="match status" value="1"/>
</dbReference>
<evidence type="ECO:0000313" key="4">
    <source>
        <dbReference type="Proteomes" id="UP001601948"/>
    </source>
</evidence>
<dbReference type="GO" id="GO:0016491">
    <property type="term" value="F:oxidoreductase activity"/>
    <property type="evidence" value="ECO:0007669"/>
    <property type="project" value="UniProtKB-KW"/>
</dbReference>
<dbReference type="Proteomes" id="UP001601948">
    <property type="component" value="Unassembled WGS sequence"/>
</dbReference>
<dbReference type="RefSeq" id="WP_387715862.1">
    <property type="nucleotide sequence ID" value="NZ_JBIAPI010000001.1"/>
</dbReference>
<comment type="caution">
    <text evidence="3">The sequence shown here is derived from an EMBL/GenBank/DDBJ whole genome shotgun (WGS) entry which is preliminary data.</text>
</comment>
<organism evidence="3 4">
    <name type="scientific">Nocardia suismassiliense</name>
    <dbReference type="NCBI Taxonomy" id="2077092"/>
    <lineage>
        <taxon>Bacteria</taxon>
        <taxon>Bacillati</taxon>
        <taxon>Actinomycetota</taxon>
        <taxon>Actinomycetes</taxon>
        <taxon>Mycobacteriales</taxon>
        <taxon>Nocardiaceae</taxon>
        <taxon>Nocardia</taxon>
    </lineage>
</organism>
<feature type="domain" description="FAD dependent oxidoreductase" evidence="2">
    <location>
        <begin position="6"/>
        <end position="338"/>
    </location>
</feature>
<keyword evidence="4" id="KW-1185">Reference proteome</keyword>
<dbReference type="InterPro" id="IPR036188">
    <property type="entry name" value="FAD/NAD-bd_sf"/>
</dbReference>
<name>A0ABW6QPF9_9NOCA</name>
<sequence length="358" mass="38445">MTNSTVAVVGAGIVGCLVAREVISRAPDTPVVVFDRDGIGTGASRRSAGLHFPRGATERVRQMTAYSHDFYADLAAKHPALPIHSLGMTVVATETAAQLGEVYLDRAALTPTETVPADIRLPQGARTWRGNGCHYADVPAVAQAVARELRPHVTFREGVRVTAVEDAGSEVLIRLSTGKTCTAGRVVLAPGPWLADPAWRDLVAPLHARVKKVAAIHIEQEPRRDDGVIVFQDEDAFLLPLRHSRHWLFSYTHQEWDVDPDTVSDGLDEKVLDAALPLLHRYSPSLAERAAGGRVFCDAYSADREPQVRALDPAGRVIFAGAANGSGYRLAPAIAAEAVGLLQLDGETSQPPKEMSPA</sequence>
<dbReference type="PANTHER" id="PTHR13847">
    <property type="entry name" value="SARCOSINE DEHYDROGENASE-RELATED"/>
    <property type="match status" value="1"/>
</dbReference>
<keyword evidence="1 3" id="KW-0560">Oxidoreductase</keyword>